<keyword evidence="3" id="KW-0804">Transcription</keyword>
<evidence type="ECO:0000256" key="2">
    <source>
        <dbReference type="ARBA" id="ARBA00023125"/>
    </source>
</evidence>
<keyword evidence="1" id="KW-0805">Transcription regulation</keyword>
<evidence type="ECO:0000259" key="5">
    <source>
        <dbReference type="PROSITE" id="PS50048"/>
    </source>
</evidence>
<dbReference type="GO" id="GO:0008270">
    <property type="term" value="F:zinc ion binding"/>
    <property type="evidence" value="ECO:0007669"/>
    <property type="project" value="InterPro"/>
</dbReference>
<dbReference type="PROSITE" id="PS50048">
    <property type="entry name" value="ZN2_CY6_FUNGAL_2"/>
    <property type="match status" value="1"/>
</dbReference>
<proteinExistence type="predicted"/>
<keyword evidence="4" id="KW-0539">Nucleus</keyword>
<dbReference type="CDD" id="cd00067">
    <property type="entry name" value="GAL4"/>
    <property type="match status" value="1"/>
</dbReference>
<feature type="domain" description="Zn(2)-C6 fungal-type" evidence="5">
    <location>
        <begin position="10"/>
        <end position="40"/>
    </location>
</feature>
<evidence type="ECO:0000256" key="4">
    <source>
        <dbReference type="ARBA" id="ARBA00023242"/>
    </source>
</evidence>
<evidence type="ECO:0000256" key="1">
    <source>
        <dbReference type="ARBA" id="ARBA00023015"/>
    </source>
</evidence>
<keyword evidence="7" id="KW-1185">Reference proteome</keyword>
<evidence type="ECO:0000313" key="6">
    <source>
        <dbReference type="EMBL" id="QKX62281.1"/>
    </source>
</evidence>
<protein>
    <recommendedName>
        <fullName evidence="5">Zn(2)-C6 fungal-type domain-containing protein</fullName>
    </recommendedName>
</protein>
<dbReference type="RefSeq" id="XP_035348455.1">
    <property type="nucleotide sequence ID" value="XM_035492562.1"/>
</dbReference>
<evidence type="ECO:0000313" key="7">
    <source>
        <dbReference type="Proteomes" id="UP000509510"/>
    </source>
</evidence>
<dbReference type="GO" id="GO:0000981">
    <property type="term" value="F:DNA-binding transcription factor activity, RNA polymerase II-specific"/>
    <property type="evidence" value="ECO:0007669"/>
    <property type="project" value="InterPro"/>
</dbReference>
<dbReference type="Proteomes" id="UP000509510">
    <property type="component" value="Chromosome V"/>
</dbReference>
<dbReference type="SUPFAM" id="SSF57701">
    <property type="entry name" value="Zn2/Cys6 DNA-binding domain"/>
    <property type="match status" value="1"/>
</dbReference>
<gene>
    <name evidence="6" type="ORF">TRUGW13939_09440</name>
</gene>
<accession>A0A7H8R979</accession>
<keyword evidence="2" id="KW-0238">DNA-binding</keyword>
<organism evidence="6 7">
    <name type="scientific">Talaromyces rugulosus</name>
    <name type="common">Penicillium rugulosum</name>
    <dbReference type="NCBI Taxonomy" id="121627"/>
    <lineage>
        <taxon>Eukaryota</taxon>
        <taxon>Fungi</taxon>
        <taxon>Dikarya</taxon>
        <taxon>Ascomycota</taxon>
        <taxon>Pezizomycotina</taxon>
        <taxon>Eurotiomycetes</taxon>
        <taxon>Eurotiomycetidae</taxon>
        <taxon>Eurotiales</taxon>
        <taxon>Trichocomaceae</taxon>
        <taxon>Talaromyces</taxon>
        <taxon>Talaromyces sect. Islandici</taxon>
    </lineage>
</organism>
<dbReference type="GeneID" id="55996923"/>
<dbReference type="GO" id="GO:0003677">
    <property type="term" value="F:DNA binding"/>
    <property type="evidence" value="ECO:0007669"/>
    <property type="project" value="UniProtKB-KW"/>
</dbReference>
<dbReference type="Pfam" id="PF00172">
    <property type="entry name" value="Zn_clus"/>
    <property type="match status" value="1"/>
</dbReference>
<dbReference type="PROSITE" id="PS00463">
    <property type="entry name" value="ZN2_CY6_FUNGAL_1"/>
    <property type="match status" value="1"/>
</dbReference>
<evidence type="ECO:0000256" key="3">
    <source>
        <dbReference type="ARBA" id="ARBA00023163"/>
    </source>
</evidence>
<reference evidence="7" key="1">
    <citation type="submission" date="2020-06" db="EMBL/GenBank/DDBJ databases">
        <title>A chromosome-scale genome assembly of Talaromyces rugulosus W13939.</title>
        <authorList>
            <person name="Wang B."/>
            <person name="Guo L."/>
            <person name="Ye K."/>
            <person name="Wang L."/>
        </authorList>
    </citation>
    <scope>NUCLEOTIDE SEQUENCE [LARGE SCALE GENOMIC DNA]</scope>
    <source>
        <strain evidence="7">W13939</strain>
    </source>
</reference>
<name>A0A7H8R979_TALRU</name>
<dbReference type="SMART" id="SM00066">
    <property type="entry name" value="GAL4"/>
    <property type="match status" value="1"/>
</dbReference>
<dbReference type="Gene3D" id="4.10.240.10">
    <property type="entry name" value="Zn(2)-C6 fungal-type DNA-binding domain"/>
    <property type="match status" value="1"/>
</dbReference>
<dbReference type="InterPro" id="IPR036864">
    <property type="entry name" value="Zn2-C6_fun-type_DNA-bd_sf"/>
</dbReference>
<dbReference type="OrthoDB" id="4356994at2759"/>
<dbReference type="AlphaFoldDB" id="A0A7H8R979"/>
<dbReference type="EMBL" id="CP055902">
    <property type="protein sequence ID" value="QKX62281.1"/>
    <property type="molecule type" value="Genomic_DNA"/>
</dbReference>
<dbReference type="InterPro" id="IPR001138">
    <property type="entry name" value="Zn2Cys6_DnaBD"/>
</dbReference>
<sequence length="365" mass="40843">MNSTRQERKSCEACRQRKLRCSGEKSGCSRCRGLSLACRFKDKGNPGRPKKRLRQEYQDRDLPNREERTGSLASVAPQTALGSQEAINVLMGPSLPCELPGNCGFDSFDWETLGSGDIRSFPVELWPAPHQNGLSNPEIAPIPLDANLSPVSLSQYCKCDEEVSTTIRNLGRADMSHSIIQMLRTGISLTERLLTCPICYDVSKPPRVTVQNVLLIGHLMSEITSGYQKYLRWLKTHCTELDIRNEREPIYLDSGYGMPSELLNLQISGDKFRDLVLHGLLQTDAERLLALGEKFAQRQRNRHIVGHEACSGDSEGRCLKKESNGADHDPLDLCPQNPLAPKLWPCFRIVDEVRGMIKEVVDAVV</sequence>
<dbReference type="KEGG" id="trg:TRUGW13939_09440"/>